<dbReference type="InterPro" id="IPR033764">
    <property type="entry name" value="Sdr_B"/>
</dbReference>
<dbReference type="Proteomes" id="UP000574104">
    <property type="component" value="Unassembled WGS sequence"/>
</dbReference>
<dbReference type="InterPro" id="IPR013783">
    <property type="entry name" value="Ig-like_fold"/>
</dbReference>
<dbReference type="SMART" id="SM00635">
    <property type="entry name" value="BID_2"/>
    <property type="match status" value="3"/>
</dbReference>
<accession>A0A842AMG0</accession>
<dbReference type="InterPro" id="IPR003343">
    <property type="entry name" value="Big_2"/>
</dbReference>
<dbReference type="SUPFAM" id="SSF117074">
    <property type="entry name" value="Hypothetical protein PA1324"/>
    <property type="match status" value="4"/>
</dbReference>
<dbReference type="SUPFAM" id="SSF49373">
    <property type="entry name" value="Invasin/intimin cell-adhesion fragments"/>
    <property type="match status" value="2"/>
</dbReference>
<dbReference type="SUPFAM" id="SSF49478">
    <property type="entry name" value="Cna protein B-type domain"/>
    <property type="match status" value="2"/>
</dbReference>
<comment type="similarity">
    <text evidence="2">Belongs to the serine-aspartate repeat-containing protein (SDr) family.</text>
</comment>
<reference evidence="8 9" key="1">
    <citation type="submission" date="2020-03" db="EMBL/GenBank/DDBJ databases">
        <title>Soil Listeria distribution.</title>
        <authorList>
            <person name="Liao J."/>
            <person name="Wiedmann M."/>
        </authorList>
    </citation>
    <scope>NUCLEOTIDE SEQUENCE [LARGE SCALE GENOMIC DNA]</scope>
    <source>
        <strain evidence="7 9">FSL L7-1299</strain>
        <strain evidence="6 8">FSL L7-1658</strain>
    </source>
</reference>
<organism evidence="7 9">
    <name type="scientific">Listeria booriae</name>
    <dbReference type="NCBI Taxonomy" id="1552123"/>
    <lineage>
        <taxon>Bacteria</taxon>
        <taxon>Bacillati</taxon>
        <taxon>Bacillota</taxon>
        <taxon>Bacilli</taxon>
        <taxon>Bacillales</taxon>
        <taxon>Listeriaceae</taxon>
        <taxon>Listeria</taxon>
    </lineage>
</organism>
<evidence type="ECO:0000313" key="7">
    <source>
        <dbReference type="EMBL" id="MBC1616911.1"/>
    </source>
</evidence>
<dbReference type="Gene3D" id="2.60.40.10">
    <property type="entry name" value="Immunoglobulins"/>
    <property type="match status" value="6"/>
</dbReference>
<comment type="subcellular location">
    <subcellularLocation>
        <location evidence="1">Secreted</location>
    </subcellularLocation>
</comment>
<feature type="domain" description="BIG2" evidence="5">
    <location>
        <begin position="1004"/>
        <end position="1081"/>
    </location>
</feature>
<dbReference type="InterPro" id="IPR008964">
    <property type="entry name" value="Invasin/intimin_cell_adhesion"/>
</dbReference>
<dbReference type="PANTHER" id="PTHR36108">
    <property type="entry name" value="COLOSSIN-B-RELATED"/>
    <property type="match status" value="1"/>
</dbReference>
<name>A0A842AMG0_9LIST</name>
<dbReference type="EMBL" id="JAARSH010000007">
    <property type="protein sequence ID" value="MBC1616911.1"/>
    <property type="molecule type" value="Genomic_DNA"/>
</dbReference>
<dbReference type="Gene3D" id="2.60.40.1080">
    <property type="match status" value="2"/>
</dbReference>
<dbReference type="Pfam" id="PF17210">
    <property type="entry name" value="SdrD_B"/>
    <property type="match status" value="6"/>
</dbReference>
<evidence type="ECO:0000313" key="9">
    <source>
        <dbReference type="Proteomes" id="UP000574104"/>
    </source>
</evidence>
<dbReference type="GO" id="GO:0005576">
    <property type="term" value="C:extracellular region"/>
    <property type="evidence" value="ECO:0007669"/>
    <property type="project" value="UniProtKB-SubCell"/>
</dbReference>
<feature type="domain" description="BIG2" evidence="5">
    <location>
        <begin position="1202"/>
        <end position="1279"/>
    </location>
</feature>
<dbReference type="Proteomes" id="UP000544413">
    <property type="component" value="Unassembled WGS sequence"/>
</dbReference>
<dbReference type="RefSeq" id="WP_185406578.1">
    <property type="nucleotide sequence ID" value="NZ_JAARPT010000008.1"/>
</dbReference>
<evidence type="ECO:0000313" key="6">
    <source>
        <dbReference type="EMBL" id="MBC1402667.1"/>
    </source>
</evidence>
<dbReference type="Pfam" id="PF02368">
    <property type="entry name" value="Big_2"/>
    <property type="match status" value="2"/>
</dbReference>
<keyword evidence="3" id="KW-0964">Secreted</keyword>
<sequence length="1405" mass="149675">MYKKTMKKWGLGAITGVLVLGSLTPIIQPYMTVSAAENTIKQLKASGQGTISDVMFEDLNGNSVQDNNETTGVAGIKVELYNDQGTLVSTSTTGTDGRYTFSNVPDGTYYLHVDMSTLPSDEKLYTTQGINGADGNSSYFTIANGNTITGFHFGFYPQQGAIQSFVYNDTNKNGQKDSNESGISGVHIALYNESGTKVADATTDSSGAYSFTAVKPGKYYAKADIPSDYKYQSSTYFGADGTTGYFTVASEQTLHNELNLGLSTLNNSAVSGTVTDAATGNGLANTRVELHDVQGNLIDAQQTDASGRYNFTGLAAGDYYTKVVIPSDYDYVSSNGFGSDGNSNYIQLNGDNTSSNYTIALKKQVKDNSAVSGTVTDATTGNGLANIRVELHDVQGNLVDAKQTDASGRYNFTGLAAGNYYTKVVIPNNYDFASSNGFGSDGNSNYIQLDGQNTSSNYTIALKKQANTTISGVINTPSGQGVSENVSLYNVDGTLVKTVATNSQGNFSFDGISEGNYYVKASIPEGYTFESSAGFGSDGNSYYLQADGTSNISNLRLTLAQKTGQIRSTVFSDLNKNGTQEAGESGIAGATVTLYSNTGAVVETTTTDANGLYKFETITPGTYYVKVTAPTGYDVLANTAFGDDGVSGYININAEQTRTDMNASLVAKADPTAVANAKWIYHTGFAPSTDLAEGGEISVSNTYKDGYNNDNVDVAFYNSEDKIVDPSSYTTTLSNPDLFSSVKANGTHIAFTHTEKTGSSLVTVKDASGKVVRTFTITITADPTAVADMKWTFNKDGSKPSISNNGTINITNAYKDINNYNNVNVQFYNQAGDTLDTTGWTTTLSDPSLVSVTNTGSLLAFTHTEKTGSTLVTVKDASGKVVRTFTLNITQSNEVTDVKWNFNKDGISRPVNNDGVLEIPNTYMNQYNKPHVDLQFFNDTTLVQPTGYTVSFSDPSIATADLTDPNLIALVHNDKAGSTNVTIRDADGNVVRSFTFKVTSTDVAATDLTLATSNITANVNDTGKIDATVAPSNATNKTLSYTPADPSIITVDANGNWTAKKAGTTTIAVKTTDGSNITKTINVTVADPNAVASMKWIYQNGWAPDTNIANGDNITVPNTYKDGYGNNQIDVAMYNSAGTQLDQSQFTYTLSNPSLLSVRKATWLTVFEHTDQTGSTLVTAKDAKGNTVRTFTINITGPTNVLATDLTLATSNITANVNDTGKIDATVAPSNATNKALSYTPADSSIITVDANGNWTAKKAGTTTITVKTLDGSNISKTINVTVAKSMADRVASADFEIVNLRPNTGSTGTNLYIYPHSADVPAGVVYTMETYNDAAGTSLLRTDTVGTSDGTYHQMIHNTTPFATWGLQGHNIKLYATYQGTRYLILDDQSYKYYSLQTTHEWTD</sequence>
<evidence type="ECO:0000259" key="5">
    <source>
        <dbReference type="SMART" id="SM00635"/>
    </source>
</evidence>
<evidence type="ECO:0000313" key="8">
    <source>
        <dbReference type="Proteomes" id="UP000544413"/>
    </source>
</evidence>
<dbReference type="EMBL" id="JAARPT010000008">
    <property type="protein sequence ID" value="MBC1402667.1"/>
    <property type="molecule type" value="Genomic_DNA"/>
</dbReference>
<gene>
    <name evidence="6" type="ORF">HB836_13830</name>
    <name evidence="7" type="ORF">HB904_11970</name>
</gene>
<evidence type="ECO:0000256" key="1">
    <source>
        <dbReference type="ARBA" id="ARBA00004613"/>
    </source>
</evidence>
<protein>
    <recommendedName>
        <fullName evidence="5">BIG2 domain-containing protein</fullName>
    </recommendedName>
</protein>
<evidence type="ECO:0000256" key="4">
    <source>
        <dbReference type="ARBA" id="ARBA00022729"/>
    </source>
</evidence>
<keyword evidence="4" id="KW-0732">Signal</keyword>
<evidence type="ECO:0000256" key="3">
    <source>
        <dbReference type="ARBA" id="ARBA00022525"/>
    </source>
</evidence>
<feature type="domain" description="BIG2" evidence="5">
    <location>
        <begin position="802"/>
        <end position="886"/>
    </location>
</feature>
<proteinExistence type="inferred from homology"/>
<dbReference type="PANTHER" id="PTHR36108:SF13">
    <property type="entry name" value="COLOSSIN-B-RELATED"/>
    <property type="match status" value="1"/>
</dbReference>
<comment type="caution">
    <text evidence="7">The sequence shown here is derived from an EMBL/GenBank/DDBJ whole genome shotgun (WGS) entry which is preliminary data.</text>
</comment>
<evidence type="ECO:0000256" key="2">
    <source>
        <dbReference type="ARBA" id="ARBA00007257"/>
    </source>
</evidence>